<dbReference type="eggNOG" id="ENOG5030UDG">
    <property type="taxonomic scope" value="Bacteria"/>
</dbReference>
<gene>
    <name evidence="2" type="ordered locus">Isop_0244</name>
</gene>
<feature type="compositionally biased region" description="Pro residues" evidence="1">
    <location>
        <begin position="223"/>
        <end position="249"/>
    </location>
</feature>
<dbReference type="Pfam" id="PF07608">
    <property type="entry name" value="DUF1571"/>
    <property type="match status" value="1"/>
</dbReference>
<reference key="1">
    <citation type="submission" date="2010-11" db="EMBL/GenBank/DDBJ databases">
        <title>The complete sequence of chromosome of Isophaera pallida ATCC 43644.</title>
        <authorList>
            <consortium name="US DOE Joint Genome Institute (JGI-PGF)"/>
            <person name="Lucas S."/>
            <person name="Copeland A."/>
            <person name="Lapidus A."/>
            <person name="Bruce D."/>
            <person name="Goodwin L."/>
            <person name="Pitluck S."/>
            <person name="Kyrpides N."/>
            <person name="Mavromatis K."/>
            <person name="Pagani I."/>
            <person name="Ivanova N."/>
            <person name="Saunders E."/>
            <person name="Brettin T."/>
            <person name="Detter J.C."/>
            <person name="Han C."/>
            <person name="Tapia R."/>
            <person name="Land M."/>
            <person name="Hauser L."/>
            <person name="Markowitz V."/>
            <person name="Cheng J.-F."/>
            <person name="Hugenholtz P."/>
            <person name="Woyke T."/>
            <person name="Wu D."/>
            <person name="Eisen J.A."/>
        </authorList>
    </citation>
    <scope>NUCLEOTIDE SEQUENCE</scope>
    <source>
        <strain>ATCC 43644</strain>
    </source>
</reference>
<name>E8QWF4_ISOPI</name>
<evidence type="ECO:0000256" key="1">
    <source>
        <dbReference type="SAM" id="MobiDB-lite"/>
    </source>
</evidence>
<evidence type="ECO:0000313" key="2">
    <source>
        <dbReference type="EMBL" id="ADV60841.1"/>
    </source>
</evidence>
<dbReference type="EMBL" id="CP002353">
    <property type="protein sequence ID" value="ADV60841.1"/>
    <property type="molecule type" value="Genomic_DNA"/>
</dbReference>
<dbReference type="KEGG" id="ipa:Isop_0244"/>
<keyword evidence="3" id="KW-1185">Reference proteome</keyword>
<reference evidence="2 3" key="2">
    <citation type="journal article" date="2011" name="Stand. Genomic Sci.">
        <title>Complete genome sequence of Isosphaera pallida type strain (IS1B).</title>
        <authorList>
            <consortium name="US DOE Joint Genome Institute (JGI-PGF)"/>
            <person name="Goker M."/>
            <person name="Cleland D."/>
            <person name="Saunders E."/>
            <person name="Lapidus A."/>
            <person name="Nolan M."/>
            <person name="Lucas S."/>
            <person name="Hammon N."/>
            <person name="Deshpande S."/>
            <person name="Cheng J.F."/>
            <person name="Tapia R."/>
            <person name="Han C."/>
            <person name="Goodwin L."/>
            <person name="Pitluck S."/>
            <person name="Liolios K."/>
            <person name="Pagani I."/>
            <person name="Ivanova N."/>
            <person name="Mavromatis K."/>
            <person name="Pati A."/>
            <person name="Chen A."/>
            <person name="Palaniappan K."/>
            <person name="Land M."/>
            <person name="Hauser L."/>
            <person name="Chang Y.J."/>
            <person name="Jeffries C.D."/>
            <person name="Detter J.C."/>
            <person name="Beck B."/>
            <person name="Woyke T."/>
            <person name="Bristow J."/>
            <person name="Eisen J.A."/>
            <person name="Markowitz V."/>
            <person name="Hugenholtz P."/>
            <person name="Kyrpides N.C."/>
            <person name="Klenk H.P."/>
        </authorList>
    </citation>
    <scope>NUCLEOTIDE SEQUENCE [LARGE SCALE GENOMIC DNA]</scope>
    <source>
        <strain evidence="3">ATCC 43644 / DSM 9630 / IS1B</strain>
    </source>
</reference>
<feature type="compositionally biased region" description="Low complexity" evidence="1">
    <location>
        <begin position="157"/>
        <end position="166"/>
    </location>
</feature>
<dbReference type="InParanoid" id="E8QWF4"/>
<dbReference type="InterPro" id="IPR011465">
    <property type="entry name" value="DUF1571"/>
</dbReference>
<evidence type="ECO:0000313" key="3">
    <source>
        <dbReference type="Proteomes" id="UP000008631"/>
    </source>
</evidence>
<feature type="compositionally biased region" description="Pro residues" evidence="1">
    <location>
        <begin position="142"/>
        <end position="156"/>
    </location>
</feature>
<feature type="compositionally biased region" description="Acidic residues" evidence="1">
    <location>
        <begin position="526"/>
        <end position="545"/>
    </location>
</feature>
<sequence>MVRGWLQVEDDDRLGWVIAVDRGGSVCENAGVIWRPIVPREDVRSWIVGGESATMIGRALVLGTTWSFLLFDAGCVASRTRWLNDLPTPIDSREIAGDSRVRAAGESQTTPSSLLGADQRASVIGRDDALALTARRPDSGLSPPPPDELPPPPLPPGRLLAEGPLPIDLPASEEPVLPAPVAPTDSSSSSSGSDLAVTPAGLEAQPPRSDPMQPATPRLAAPSPRPSEMPPIPLKTPLQPAPPASPAPQPGQAVPSNTTQPGSLNNNATQATPEAIILRARQVLESIRNYQVTMVRQERVGGQLQEPERLVLSRRREDPVSVRLEWVEGPYKGREVIHSPVLWQGKLHVRMPNNKLMPRMAISPDNPMVTRASRHPIQEAGIEGVLDSMLATLEARRRGEAVGSLRLEGITELGGRRLINVRRDDPNGEVWVVGFDERTGLPLAIEGRDRDGNLLERYQFFDPRFDLAELSKPEAFDPDARWGVPPRGTLASLLSGLGGREPTEEDLKAIITSPSDPNAPPPDVPNPDDEPPPIPNPDDDPPGLS</sequence>
<dbReference type="Proteomes" id="UP000008631">
    <property type="component" value="Chromosome"/>
</dbReference>
<dbReference type="AlphaFoldDB" id="E8QWF4"/>
<feature type="compositionally biased region" description="Polar residues" evidence="1">
    <location>
        <begin position="256"/>
        <end position="270"/>
    </location>
</feature>
<protein>
    <submittedName>
        <fullName evidence="2">Uncharacterized protein</fullName>
    </submittedName>
</protein>
<proteinExistence type="predicted"/>
<accession>E8QWF4</accession>
<dbReference type="OrthoDB" id="290954at2"/>
<dbReference type="STRING" id="575540.Isop_0244"/>
<organism evidence="2 3">
    <name type="scientific">Isosphaera pallida (strain ATCC 43644 / DSM 9630 / IS1B)</name>
    <dbReference type="NCBI Taxonomy" id="575540"/>
    <lineage>
        <taxon>Bacteria</taxon>
        <taxon>Pseudomonadati</taxon>
        <taxon>Planctomycetota</taxon>
        <taxon>Planctomycetia</taxon>
        <taxon>Isosphaerales</taxon>
        <taxon>Isosphaeraceae</taxon>
        <taxon>Isosphaera</taxon>
    </lineage>
</organism>
<feature type="region of interest" description="Disordered" evidence="1">
    <location>
        <begin position="496"/>
        <end position="545"/>
    </location>
</feature>
<dbReference type="HOGENOM" id="CLU_499463_0_0_0"/>
<feature type="region of interest" description="Disordered" evidence="1">
    <location>
        <begin position="135"/>
        <end position="270"/>
    </location>
</feature>